<feature type="region of interest" description="Disordered" evidence="1">
    <location>
        <begin position="1"/>
        <end position="113"/>
    </location>
</feature>
<gene>
    <name evidence="2" type="ORF">RIF29_29643</name>
</gene>
<proteinExistence type="predicted"/>
<name>A0AAN9EH27_CROPI</name>
<keyword evidence="3" id="KW-1185">Reference proteome</keyword>
<comment type="caution">
    <text evidence="2">The sequence shown here is derived from an EMBL/GenBank/DDBJ whole genome shotgun (WGS) entry which is preliminary data.</text>
</comment>
<protein>
    <submittedName>
        <fullName evidence="2">Uncharacterized protein</fullName>
    </submittedName>
</protein>
<dbReference type="AlphaFoldDB" id="A0AAN9EH27"/>
<feature type="compositionally biased region" description="Acidic residues" evidence="1">
    <location>
        <begin position="81"/>
        <end position="113"/>
    </location>
</feature>
<dbReference type="Proteomes" id="UP001372338">
    <property type="component" value="Unassembled WGS sequence"/>
</dbReference>
<accession>A0AAN9EH27</accession>
<evidence type="ECO:0000313" key="2">
    <source>
        <dbReference type="EMBL" id="KAK7256205.1"/>
    </source>
</evidence>
<reference evidence="2 3" key="1">
    <citation type="submission" date="2024-01" db="EMBL/GenBank/DDBJ databases">
        <title>The genomes of 5 underutilized Papilionoideae crops provide insights into root nodulation and disease resistanc.</title>
        <authorList>
            <person name="Yuan L."/>
        </authorList>
    </citation>
    <scope>NUCLEOTIDE SEQUENCE [LARGE SCALE GENOMIC DNA]</scope>
    <source>
        <strain evidence="2">ZHUSHIDOU_FW_LH</strain>
        <tissue evidence="2">Leaf</tissue>
    </source>
</reference>
<dbReference type="EMBL" id="JAYWIO010000006">
    <property type="protein sequence ID" value="KAK7256205.1"/>
    <property type="molecule type" value="Genomic_DNA"/>
</dbReference>
<sequence length="113" mass="12413">MSPVVKCFTRSTEEKQWSSDVETPLSDPDKAASDDVNDPRPPTPASVPSNGRVESQRISPSSSDSISLGIREPVYELCSDMSEEEGEHDSGYDVDYDPEDDMELDPATDVDED</sequence>
<organism evidence="2 3">
    <name type="scientific">Crotalaria pallida</name>
    <name type="common">Smooth rattlebox</name>
    <name type="synonym">Crotalaria striata</name>
    <dbReference type="NCBI Taxonomy" id="3830"/>
    <lineage>
        <taxon>Eukaryota</taxon>
        <taxon>Viridiplantae</taxon>
        <taxon>Streptophyta</taxon>
        <taxon>Embryophyta</taxon>
        <taxon>Tracheophyta</taxon>
        <taxon>Spermatophyta</taxon>
        <taxon>Magnoliopsida</taxon>
        <taxon>eudicotyledons</taxon>
        <taxon>Gunneridae</taxon>
        <taxon>Pentapetalae</taxon>
        <taxon>rosids</taxon>
        <taxon>fabids</taxon>
        <taxon>Fabales</taxon>
        <taxon>Fabaceae</taxon>
        <taxon>Papilionoideae</taxon>
        <taxon>50 kb inversion clade</taxon>
        <taxon>genistoids sensu lato</taxon>
        <taxon>core genistoids</taxon>
        <taxon>Crotalarieae</taxon>
        <taxon>Crotalaria</taxon>
    </lineage>
</organism>
<evidence type="ECO:0000256" key="1">
    <source>
        <dbReference type="SAM" id="MobiDB-lite"/>
    </source>
</evidence>
<evidence type="ECO:0000313" key="3">
    <source>
        <dbReference type="Proteomes" id="UP001372338"/>
    </source>
</evidence>
<feature type="compositionally biased region" description="Low complexity" evidence="1">
    <location>
        <begin position="56"/>
        <end position="70"/>
    </location>
</feature>